<organism evidence="1 2">
    <name type="scientific">Trichonephila clavata</name>
    <name type="common">Joro spider</name>
    <name type="synonym">Nephila clavata</name>
    <dbReference type="NCBI Taxonomy" id="2740835"/>
    <lineage>
        <taxon>Eukaryota</taxon>
        <taxon>Metazoa</taxon>
        <taxon>Ecdysozoa</taxon>
        <taxon>Arthropoda</taxon>
        <taxon>Chelicerata</taxon>
        <taxon>Arachnida</taxon>
        <taxon>Araneae</taxon>
        <taxon>Araneomorphae</taxon>
        <taxon>Entelegynae</taxon>
        <taxon>Araneoidea</taxon>
        <taxon>Nephilidae</taxon>
        <taxon>Trichonephila</taxon>
    </lineage>
</organism>
<reference evidence="1" key="1">
    <citation type="submission" date="2020-07" db="EMBL/GenBank/DDBJ databases">
        <title>Multicomponent nature underlies the extraordinary mechanical properties of spider dragline silk.</title>
        <authorList>
            <person name="Kono N."/>
            <person name="Nakamura H."/>
            <person name="Mori M."/>
            <person name="Yoshida Y."/>
            <person name="Ohtoshi R."/>
            <person name="Malay A.D."/>
            <person name="Moran D.A.P."/>
            <person name="Tomita M."/>
            <person name="Numata K."/>
            <person name="Arakawa K."/>
        </authorList>
    </citation>
    <scope>NUCLEOTIDE SEQUENCE</scope>
</reference>
<protein>
    <submittedName>
        <fullName evidence="1">Uncharacterized protein</fullName>
    </submittedName>
</protein>
<comment type="caution">
    <text evidence="1">The sequence shown here is derived from an EMBL/GenBank/DDBJ whole genome shotgun (WGS) entry which is preliminary data.</text>
</comment>
<keyword evidence="2" id="KW-1185">Reference proteome</keyword>
<sequence length="86" mass="10310">MLSKIDAIDKLFQAKTVVLDLAFNLLNKVETDEVQIFRDKFRIKILTERQLPQDVELFQYNILKKFMDHFVCHGSSRTNIRPQRYH</sequence>
<name>A0A8X6GMQ5_TRICU</name>
<gene>
    <name evidence="1" type="ORF">TNCT_2511</name>
</gene>
<evidence type="ECO:0000313" key="1">
    <source>
        <dbReference type="EMBL" id="GFQ85738.1"/>
    </source>
</evidence>
<proteinExistence type="predicted"/>
<accession>A0A8X6GMQ5</accession>
<dbReference type="AlphaFoldDB" id="A0A8X6GMQ5"/>
<dbReference type="Proteomes" id="UP000887116">
    <property type="component" value="Unassembled WGS sequence"/>
</dbReference>
<evidence type="ECO:0000313" key="2">
    <source>
        <dbReference type="Proteomes" id="UP000887116"/>
    </source>
</evidence>
<dbReference type="EMBL" id="BMAO01013042">
    <property type="protein sequence ID" value="GFQ85738.1"/>
    <property type="molecule type" value="Genomic_DNA"/>
</dbReference>